<dbReference type="Proteomes" id="UP001162480">
    <property type="component" value="Chromosome 9"/>
</dbReference>
<organism evidence="1 2">
    <name type="scientific">Octopus vulgaris</name>
    <name type="common">Common octopus</name>
    <dbReference type="NCBI Taxonomy" id="6645"/>
    <lineage>
        <taxon>Eukaryota</taxon>
        <taxon>Metazoa</taxon>
        <taxon>Spiralia</taxon>
        <taxon>Lophotrochozoa</taxon>
        <taxon>Mollusca</taxon>
        <taxon>Cephalopoda</taxon>
        <taxon>Coleoidea</taxon>
        <taxon>Octopodiformes</taxon>
        <taxon>Octopoda</taxon>
        <taxon>Incirrata</taxon>
        <taxon>Octopodidae</taxon>
        <taxon>Octopus</taxon>
    </lineage>
</organism>
<reference evidence="1" key="1">
    <citation type="submission" date="2023-08" db="EMBL/GenBank/DDBJ databases">
        <authorList>
            <person name="Alioto T."/>
            <person name="Alioto T."/>
            <person name="Gomez Garrido J."/>
        </authorList>
    </citation>
    <scope>NUCLEOTIDE SEQUENCE</scope>
</reference>
<gene>
    <name evidence="1" type="ORF">OCTVUL_1B014676</name>
</gene>
<proteinExistence type="predicted"/>
<protein>
    <submittedName>
        <fullName evidence="1">Uncharacterized protein</fullName>
    </submittedName>
</protein>
<name>A0AA36B3W2_OCTVU</name>
<dbReference type="EMBL" id="OX597822">
    <property type="protein sequence ID" value="CAI9727450.1"/>
    <property type="molecule type" value="Genomic_DNA"/>
</dbReference>
<evidence type="ECO:0000313" key="2">
    <source>
        <dbReference type="Proteomes" id="UP001162480"/>
    </source>
</evidence>
<sequence length="91" mass="10254">MDTGQNPDGTADILGSLRHVRVEKSCPFPNIHDMDTSFLITVVNKTKSGFVFIHILNKSMSLCNLFGIVQCLFSSRICTERAFECSYYKSK</sequence>
<accession>A0AA36B3W2</accession>
<dbReference type="AlphaFoldDB" id="A0AA36B3W2"/>
<evidence type="ECO:0000313" key="1">
    <source>
        <dbReference type="EMBL" id="CAI9727450.1"/>
    </source>
</evidence>
<keyword evidence="2" id="KW-1185">Reference proteome</keyword>